<feature type="domain" description="N-acetyltransferase" evidence="1">
    <location>
        <begin position="186"/>
        <end position="343"/>
    </location>
</feature>
<dbReference type="SUPFAM" id="SSF55729">
    <property type="entry name" value="Acyl-CoA N-acyltransferases (Nat)"/>
    <property type="match status" value="1"/>
</dbReference>
<protein>
    <submittedName>
        <fullName evidence="2">N-acetyltransferase</fullName>
    </submittedName>
</protein>
<dbReference type="CDD" id="cd04301">
    <property type="entry name" value="NAT_SF"/>
    <property type="match status" value="1"/>
</dbReference>
<evidence type="ECO:0000259" key="1">
    <source>
        <dbReference type="PROSITE" id="PS51186"/>
    </source>
</evidence>
<name>A0ABM8H896_9MICO</name>
<dbReference type="InterPro" id="IPR000182">
    <property type="entry name" value="GNAT_dom"/>
</dbReference>
<reference evidence="3" key="1">
    <citation type="journal article" date="2019" name="Int. J. Syst. Evol. Microbiol.">
        <title>The Global Catalogue of Microorganisms (GCM) 10K type strain sequencing project: providing services to taxonomists for standard genome sequencing and annotation.</title>
        <authorList>
            <consortium name="The Broad Institute Genomics Platform"/>
            <consortium name="The Broad Institute Genome Sequencing Center for Infectious Disease"/>
            <person name="Wu L."/>
            <person name="Ma J."/>
        </authorList>
    </citation>
    <scope>NUCLEOTIDE SEQUENCE [LARGE SCALE GENOMIC DNA]</scope>
    <source>
        <strain evidence="3">NBRC 110608</strain>
    </source>
</reference>
<dbReference type="RefSeq" id="WP_350227064.1">
    <property type="nucleotide sequence ID" value="NZ_AP027735.1"/>
</dbReference>
<dbReference type="InterPro" id="IPR016181">
    <property type="entry name" value="Acyl_CoA_acyltransferase"/>
</dbReference>
<dbReference type="Gene3D" id="3.40.630.30">
    <property type="match status" value="1"/>
</dbReference>
<sequence>MTPDPRSEPCLTPAESRVSVGDRVVLRFRDADGSLTDALGDLVGLDESTAVVRTRRGDVRVPRAAVVAAKRVPPPPSRRGRPHRAISATDLQELMVGGMPPLESQWLGRWLLRAADGYTGRGNSALPLGDPGLDVEAALDQVEQWYADREQPALVQVFGPVGFEVAEDPLGAAVLARGWQTMPRTLVMTAATDDVALALAQVPDDPTARVAEAVDARWISGATPREQQHETTLTAMLGQVRDGRHVTLGAAEVPDAVGRLAVSPGWAGVFAVHVQERLRRQGLARRVLAALVREAQRADAGSLYLQVTADNEPGVALYRSLGFTVHHDYVYAHPAPQAGRAAPQAGRVAARR</sequence>
<dbReference type="Proteomes" id="UP001321421">
    <property type="component" value="Chromosome"/>
</dbReference>
<evidence type="ECO:0000313" key="3">
    <source>
        <dbReference type="Proteomes" id="UP001321421"/>
    </source>
</evidence>
<dbReference type="Pfam" id="PF24551">
    <property type="entry name" value="SH3_Rv0428c"/>
    <property type="match status" value="1"/>
</dbReference>
<dbReference type="PROSITE" id="PS51186">
    <property type="entry name" value="GNAT"/>
    <property type="match status" value="1"/>
</dbReference>
<accession>A0ABM8H896</accession>
<dbReference type="InterPro" id="IPR056935">
    <property type="entry name" value="Rv0428c-like_C"/>
</dbReference>
<dbReference type="EMBL" id="AP027735">
    <property type="protein sequence ID" value="BDZ57092.1"/>
    <property type="molecule type" value="Genomic_DNA"/>
</dbReference>
<evidence type="ECO:0000313" key="2">
    <source>
        <dbReference type="EMBL" id="BDZ57092.1"/>
    </source>
</evidence>
<dbReference type="Pfam" id="PF24553">
    <property type="entry name" value="Rv0428c_C"/>
    <property type="match status" value="1"/>
</dbReference>
<keyword evidence="3" id="KW-1185">Reference proteome</keyword>
<dbReference type="InterPro" id="IPR056934">
    <property type="entry name" value="SH3_Rv0428c"/>
</dbReference>
<proteinExistence type="predicted"/>
<organism evidence="2 3">
    <name type="scientific">Barrientosiimonas endolithica</name>
    <dbReference type="NCBI Taxonomy" id="1535208"/>
    <lineage>
        <taxon>Bacteria</taxon>
        <taxon>Bacillati</taxon>
        <taxon>Actinomycetota</taxon>
        <taxon>Actinomycetes</taxon>
        <taxon>Micrococcales</taxon>
        <taxon>Dermacoccaceae</taxon>
        <taxon>Barrientosiimonas</taxon>
    </lineage>
</organism>
<gene>
    <name evidence="2" type="ORF">GCM10025872_07490</name>
</gene>